<dbReference type="PANTHER" id="PTHR21506">
    <property type="entry name" value="COMPONENT OF OLIGOMERIC GOLGI COMPLEX 6"/>
    <property type="match status" value="1"/>
</dbReference>
<keyword evidence="6 10" id="KW-0333">Golgi apparatus</keyword>
<feature type="domain" description="Conserved Oligomeric Golgi complex subunit 6 C-terminal" evidence="12">
    <location>
        <begin position="186"/>
        <end position="648"/>
    </location>
</feature>
<dbReference type="AlphaFoldDB" id="A0A060SZ79"/>
<reference evidence="13" key="1">
    <citation type="submission" date="2014-02" db="EMBL/GenBank/DDBJ databases">
        <authorList>
            <person name="Genoscope - CEA"/>
        </authorList>
    </citation>
    <scope>NUCLEOTIDE SEQUENCE</scope>
    <source>
        <strain evidence="13">LS3</strain>
    </source>
</reference>
<dbReference type="Pfam" id="PF20653">
    <property type="entry name" value="COG6_C"/>
    <property type="match status" value="1"/>
</dbReference>
<name>A0A060SZ79_BLAAD</name>
<evidence type="ECO:0000259" key="11">
    <source>
        <dbReference type="Pfam" id="PF06419"/>
    </source>
</evidence>
<feature type="domain" description="Conserved oligomeric complex COG6 N-terminal" evidence="11">
    <location>
        <begin position="41"/>
        <end position="151"/>
    </location>
</feature>
<dbReference type="GO" id="GO:0017119">
    <property type="term" value="C:Golgi transport complex"/>
    <property type="evidence" value="ECO:0007669"/>
    <property type="project" value="UniProtKB-UniRule"/>
</dbReference>
<dbReference type="GO" id="GO:0006891">
    <property type="term" value="P:intra-Golgi vesicle-mediated transport"/>
    <property type="evidence" value="ECO:0007669"/>
    <property type="project" value="UniProtKB-UniRule"/>
</dbReference>
<evidence type="ECO:0000256" key="7">
    <source>
        <dbReference type="ARBA" id="ARBA00023136"/>
    </source>
</evidence>
<protein>
    <recommendedName>
        <fullName evidence="3 10">Conserved oligomeric Golgi complex subunit 6</fullName>
        <shortName evidence="10">COG complex subunit 6</shortName>
    </recommendedName>
    <alternativeName>
        <fullName evidence="8 10">Component of oligomeric Golgi complex 6</fullName>
    </alternativeName>
</protein>
<reference evidence="13" key="2">
    <citation type="submission" date="2014-06" db="EMBL/GenBank/DDBJ databases">
        <title>The complete genome of Blastobotrys (Arxula) adeninivorans LS3 - a yeast of biotechnological interest.</title>
        <authorList>
            <person name="Kunze G."/>
            <person name="Gaillardin C."/>
            <person name="Czernicka M."/>
            <person name="Durrens P."/>
            <person name="Martin T."/>
            <person name="Boer E."/>
            <person name="Gabaldon T."/>
            <person name="Cruz J."/>
            <person name="Talla E."/>
            <person name="Marck C."/>
            <person name="Goffeau A."/>
            <person name="Barbe V."/>
            <person name="Baret P."/>
            <person name="Baronian K."/>
            <person name="Beier S."/>
            <person name="Bleykasten C."/>
            <person name="Bode R."/>
            <person name="Casaregola S."/>
            <person name="Despons L."/>
            <person name="Fairhead C."/>
            <person name="Giersberg M."/>
            <person name="Gierski P."/>
            <person name="Hahnel U."/>
            <person name="Hartmann A."/>
            <person name="Jankowska D."/>
            <person name="Jubin C."/>
            <person name="Jung P."/>
            <person name="Lafontaine I."/>
            <person name="Leh-Louis V."/>
            <person name="Lemaire M."/>
            <person name="Marcet-Houben M."/>
            <person name="Mascher M."/>
            <person name="Morel G."/>
            <person name="Richard G.-F."/>
            <person name="Riechen J."/>
            <person name="Sacerdot C."/>
            <person name="Sarkar A."/>
            <person name="Savel G."/>
            <person name="Schacherer J."/>
            <person name="Sherman D."/>
            <person name="Straub M.-L."/>
            <person name="Stein N."/>
            <person name="Thierry A."/>
            <person name="Trautwein-Schult A."/>
            <person name="Westhof E."/>
            <person name="Worch S."/>
            <person name="Dujon B."/>
            <person name="Souciet J.-L."/>
            <person name="Wincker P."/>
            <person name="Scholz U."/>
            <person name="Neuveglise N."/>
        </authorList>
    </citation>
    <scope>NUCLEOTIDE SEQUENCE</scope>
    <source>
        <strain evidence="13">LS3</strain>
    </source>
</reference>
<evidence type="ECO:0000256" key="3">
    <source>
        <dbReference type="ARBA" id="ARBA00020973"/>
    </source>
</evidence>
<evidence type="ECO:0000256" key="8">
    <source>
        <dbReference type="ARBA" id="ARBA00031348"/>
    </source>
</evidence>
<dbReference type="InterPro" id="IPR010490">
    <property type="entry name" value="COG6"/>
</dbReference>
<organism evidence="13">
    <name type="scientific">Blastobotrys adeninivorans</name>
    <name type="common">Yeast</name>
    <name type="synonym">Arxula adeninivorans</name>
    <dbReference type="NCBI Taxonomy" id="409370"/>
    <lineage>
        <taxon>Eukaryota</taxon>
        <taxon>Fungi</taxon>
        <taxon>Dikarya</taxon>
        <taxon>Ascomycota</taxon>
        <taxon>Saccharomycotina</taxon>
        <taxon>Dipodascomycetes</taxon>
        <taxon>Dipodascales</taxon>
        <taxon>Trichomonascaceae</taxon>
        <taxon>Blastobotrys</taxon>
    </lineage>
</organism>
<evidence type="ECO:0000313" key="13">
    <source>
        <dbReference type="EMBL" id="CDP34165.1"/>
    </source>
</evidence>
<gene>
    <name evidence="13" type="ORF">GNLVRS02_ARAD1C06182g</name>
</gene>
<dbReference type="SMART" id="SM01087">
    <property type="entry name" value="COG6"/>
    <property type="match status" value="1"/>
</dbReference>
<keyword evidence="5 10" id="KW-0653">Protein transport</keyword>
<comment type="function">
    <text evidence="9">Acts as a component of the peripheral membrane COG complex that is involved in intra-Golgi protein trafficking. COG is located at the cis-Golgi, and regulates tethering of retrograde intra-Golgi vesicles and possibly a number of other membrane trafficking events.</text>
</comment>
<keyword evidence="7 10" id="KW-0472">Membrane</keyword>
<evidence type="ECO:0000256" key="4">
    <source>
        <dbReference type="ARBA" id="ARBA00022448"/>
    </source>
</evidence>
<evidence type="ECO:0000256" key="9">
    <source>
        <dbReference type="ARBA" id="ARBA00043873"/>
    </source>
</evidence>
<dbReference type="PhylomeDB" id="A0A060SZ79"/>
<accession>A0A060SZ79</accession>
<evidence type="ECO:0000256" key="6">
    <source>
        <dbReference type="ARBA" id="ARBA00023034"/>
    </source>
</evidence>
<evidence type="ECO:0000256" key="5">
    <source>
        <dbReference type="ARBA" id="ARBA00022927"/>
    </source>
</evidence>
<dbReference type="EMBL" id="HG937693">
    <property type="protein sequence ID" value="CDP34165.1"/>
    <property type="molecule type" value="Genomic_DNA"/>
</dbReference>
<dbReference type="Pfam" id="PF06419">
    <property type="entry name" value="COG6_N"/>
    <property type="match status" value="1"/>
</dbReference>
<evidence type="ECO:0000256" key="2">
    <source>
        <dbReference type="ARBA" id="ARBA00011023"/>
    </source>
</evidence>
<comment type="similarity">
    <text evidence="2 10">Belongs to the COG6 family.</text>
</comment>
<sequence length="651" mass="73272">MEAAAPLRPDNVIANKIASILSVSYTDHSMRQALESLDSRMKQGNTTSARRHLRSNTEAEIIKANGQFLKSFSQITEQIREIGTTVESLNAQYAQMHRAITQSTRSSGRLAKEAAELKDKQDQVASKKALLDAFDTTFVVSESEIEVLTSTAVPVDDKFFQSLARVKDIYTNCEALLASESTSEGGVELMTSMSQNLDSAYSKLSFSVQHEFKTLLVGKYLQLGPKLRRSLAVLAERPSILESTLSVLVDTRQKALSLEFMNALTSETANSKPIDFYAYDALRYVGDMMAWIHSAAVNEKENLDALFQTDSMSAGLAEGMASEPWWKDQEQHHNLEDARSTVGSLVDRITSILVKPLQVRIDQVLSTETAPTTIYQVSNVLSFYRATFQKHSYLGPESGLISALERFHHACTRQFRRCLEDRLSSFRDSAKFEPPPYLQPPDFLVDAMAELNKVLTSYETSIAYNDSDESTSTIRQIIEDMTEPYLEFCNRAASDMPDGMEMEIFQINCLDQVKMSLLLFSSLTDYKVQQLDSRIDELVEVLVARQFRSFLKSSNLQNWDQRHDLSDEQVVQQLAAQLDEWLPAATMESNLALQRLTSPRLGSTITLRASQQFATTFAEFRQHLSTVYDDTKLATIFPRTESQVRVLLALE</sequence>
<proteinExistence type="inferred from homology"/>
<comment type="function">
    <text evidence="10">Acts as component of the peripheral membrane COG complex that is involved in intra-Golgi protein trafficking. COG is located at the cis-Golgi, and regulates tethering of retrograde intra-Golgi vesicles and possibly a number of other membrane trafficking events.</text>
</comment>
<evidence type="ECO:0000256" key="10">
    <source>
        <dbReference type="RuleBase" id="RU365075"/>
    </source>
</evidence>
<comment type="subcellular location">
    <subcellularLocation>
        <location evidence="1 10">Golgi apparatus membrane</location>
        <topology evidence="1 10">Peripheral membrane protein</topology>
    </subcellularLocation>
</comment>
<evidence type="ECO:0000259" key="12">
    <source>
        <dbReference type="Pfam" id="PF20653"/>
    </source>
</evidence>
<comment type="subunit">
    <text evidence="10">Component of the conserved oligomeric Golgi complex.</text>
</comment>
<dbReference type="GO" id="GO:0000139">
    <property type="term" value="C:Golgi membrane"/>
    <property type="evidence" value="ECO:0007669"/>
    <property type="project" value="UniProtKB-SubCell"/>
</dbReference>
<dbReference type="InterPro" id="IPR048369">
    <property type="entry name" value="COG6_C"/>
</dbReference>
<dbReference type="GO" id="GO:0015031">
    <property type="term" value="P:protein transport"/>
    <property type="evidence" value="ECO:0007669"/>
    <property type="project" value="UniProtKB-KW"/>
</dbReference>
<keyword evidence="4 10" id="KW-0813">Transport</keyword>
<evidence type="ECO:0000256" key="1">
    <source>
        <dbReference type="ARBA" id="ARBA00004395"/>
    </source>
</evidence>
<dbReference type="InterPro" id="IPR048368">
    <property type="entry name" value="COG6_N"/>
</dbReference>
<dbReference type="PANTHER" id="PTHR21506:SF0">
    <property type="entry name" value="CONSERVED OLIGOMERIC GOLGI COMPLEX SUBUNIT 6"/>
    <property type="match status" value="1"/>
</dbReference>